<dbReference type="RefSeq" id="WP_189512287.1">
    <property type="nucleotide sequence ID" value="NZ_BMXG01000004.1"/>
</dbReference>
<dbReference type="InterPro" id="IPR000917">
    <property type="entry name" value="Sulfatase_N"/>
</dbReference>
<sequence>MSTPNILFILADDMGAWALGCAGNSEIKTPNLDRLAARGVRLENAFCVSPVCSPARASLITGRIPSAHGVHDWISRGSTVSKSSNDDSVLITYMEGQSTYTDILAQNGYEVALSGKWHLGNSPQPQQGHGFWYVHAGGGSAYYNAPVIENSEESTADQYITHAFTNKALDFLGQQKDSTTPFYLGVHYTAPHSPWEREQHPPEYFDPYFNECPFESTPNEPMHPWQINSAPWGGRDPEFRREQLSGYYGSITAMDADIGRLLEELERQGKLDNTIVVFTSDNGMNMGHHGIYGKGNGTYPQNMYDSSVKVPFIIAGPGIAGGHVSETLFSHYDFLPSLLAFVGLESKIPAGLPGQPLTEIWTGKPLERDEPLVVFDEYGPVRMIRNQRYKYVHRFEDFPCEFYDLESDPGETNNCIDDPTYAVQVAALRGGLEDWFARYVIPEMDGAHLSVKGKGQLDRLDGPLGEKFAQNWHYTKDQMAL</sequence>
<dbReference type="Gene3D" id="3.40.720.10">
    <property type="entry name" value="Alkaline Phosphatase, subunit A"/>
    <property type="match status" value="1"/>
</dbReference>
<dbReference type="InterPro" id="IPR017850">
    <property type="entry name" value="Alkaline_phosphatase_core_sf"/>
</dbReference>
<reference evidence="6" key="1">
    <citation type="journal article" date="2014" name="Int. J. Syst. Evol. Microbiol.">
        <title>Complete genome sequence of Corynebacterium casei LMG S-19264T (=DSM 44701T), isolated from a smear-ripened cheese.</title>
        <authorList>
            <consortium name="US DOE Joint Genome Institute (JGI-PGF)"/>
            <person name="Walter F."/>
            <person name="Albersmeier A."/>
            <person name="Kalinowski J."/>
            <person name="Ruckert C."/>
        </authorList>
    </citation>
    <scope>NUCLEOTIDE SEQUENCE</scope>
    <source>
        <strain evidence="6">KCTC 12870</strain>
    </source>
</reference>
<keyword evidence="2" id="KW-0479">Metal-binding</keyword>
<dbReference type="InterPro" id="IPR050738">
    <property type="entry name" value="Sulfatase"/>
</dbReference>
<dbReference type="AlphaFoldDB" id="A0A8J3GDG0"/>
<keyword evidence="3" id="KW-0378">Hydrolase</keyword>
<protein>
    <submittedName>
        <fullName evidence="6">Arylsulfatase A family protein</fullName>
    </submittedName>
</protein>
<keyword evidence="7" id="KW-1185">Reference proteome</keyword>
<feature type="domain" description="Sulfatase N-terminal" evidence="5">
    <location>
        <begin position="4"/>
        <end position="343"/>
    </location>
</feature>
<evidence type="ECO:0000313" key="7">
    <source>
        <dbReference type="Proteomes" id="UP000642829"/>
    </source>
</evidence>
<name>A0A8J3GDG0_9BACT</name>
<dbReference type="GO" id="GO:0046872">
    <property type="term" value="F:metal ion binding"/>
    <property type="evidence" value="ECO:0007669"/>
    <property type="project" value="UniProtKB-KW"/>
</dbReference>
<evidence type="ECO:0000256" key="1">
    <source>
        <dbReference type="ARBA" id="ARBA00008779"/>
    </source>
</evidence>
<dbReference type="PANTHER" id="PTHR42693">
    <property type="entry name" value="ARYLSULFATASE FAMILY MEMBER"/>
    <property type="match status" value="1"/>
</dbReference>
<dbReference type="CDD" id="cd16149">
    <property type="entry name" value="sulfatase_like"/>
    <property type="match status" value="1"/>
</dbReference>
<dbReference type="Pfam" id="PF00884">
    <property type="entry name" value="Sulfatase"/>
    <property type="match status" value="1"/>
</dbReference>
<dbReference type="Proteomes" id="UP000642829">
    <property type="component" value="Unassembled WGS sequence"/>
</dbReference>
<dbReference type="SUPFAM" id="SSF53649">
    <property type="entry name" value="Alkaline phosphatase-like"/>
    <property type="match status" value="1"/>
</dbReference>
<comment type="caution">
    <text evidence="6">The sequence shown here is derived from an EMBL/GenBank/DDBJ whole genome shotgun (WGS) entry which is preliminary data.</text>
</comment>
<organism evidence="6 7">
    <name type="scientific">Cerasicoccus arenae</name>
    <dbReference type="NCBI Taxonomy" id="424488"/>
    <lineage>
        <taxon>Bacteria</taxon>
        <taxon>Pseudomonadati</taxon>
        <taxon>Verrucomicrobiota</taxon>
        <taxon>Opitutia</taxon>
        <taxon>Puniceicoccales</taxon>
        <taxon>Cerasicoccaceae</taxon>
        <taxon>Cerasicoccus</taxon>
    </lineage>
</organism>
<dbReference type="PANTHER" id="PTHR42693:SF53">
    <property type="entry name" value="ENDO-4-O-SULFATASE"/>
    <property type="match status" value="1"/>
</dbReference>
<accession>A0A8J3GDG0</accession>
<proteinExistence type="inferred from homology"/>
<reference evidence="6" key="2">
    <citation type="submission" date="2020-09" db="EMBL/GenBank/DDBJ databases">
        <authorList>
            <person name="Sun Q."/>
            <person name="Kim S."/>
        </authorList>
    </citation>
    <scope>NUCLEOTIDE SEQUENCE</scope>
    <source>
        <strain evidence="6">KCTC 12870</strain>
    </source>
</reference>
<evidence type="ECO:0000256" key="3">
    <source>
        <dbReference type="ARBA" id="ARBA00022801"/>
    </source>
</evidence>
<evidence type="ECO:0000256" key="2">
    <source>
        <dbReference type="ARBA" id="ARBA00022723"/>
    </source>
</evidence>
<dbReference type="InterPro" id="IPR024607">
    <property type="entry name" value="Sulfatase_CS"/>
</dbReference>
<gene>
    <name evidence="6" type="ORF">GCM10007047_08970</name>
</gene>
<comment type="similarity">
    <text evidence="1">Belongs to the sulfatase family.</text>
</comment>
<dbReference type="EMBL" id="BMXG01000004">
    <property type="protein sequence ID" value="GHB95425.1"/>
    <property type="molecule type" value="Genomic_DNA"/>
</dbReference>
<keyword evidence="4" id="KW-0106">Calcium</keyword>
<evidence type="ECO:0000259" key="5">
    <source>
        <dbReference type="Pfam" id="PF00884"/>
    </source>
</evidence>
<dbReference type="GO" id="GO:0004065">
    <property type="term" value="F:arylsulfatase activity"/>
    <property type="evidence" value="ECO:0007669"/>
    <property type="project" value="TreeGrafter"/>
</dbReference>
<evidence type="ECO:0000256" key="4">
    <source>
        <dbReference type="ARBA" id="ARBA00022837"/>
    </source>
</evidence>
<dbReference type="PROSITE" id="PS00523">
    <property type="entry name" value="SULFATASE_1"/>
    <property type="match status" value="1"/>
</dbReference>
<evidence type="ECO:0000313" key="6">
    <source>
        <dbReference type="EMBL" id="GHB95425.1"/>
    </source>
</evidence>